<keyword evidence="3" id="KW-1185">Reference proteome</keyword>
<dbReference type="InterPro" id="IPR024344">
    <property type="entry name" value="MDMPI_metal-binding"/>
</dbReference>
<dbReference type="EMBL" id="CP060713">
    <property type="protein sequence ID" value="QNN54309.1"/>
    <property type="molecule type" value="Genomic_DNA"/>
</dbReference>
<dbReference type="NCBIfam" id="TIGR03083">
    <property type="entry name" value="maleylpyruvate isomerase family mycothiol-dependent enzyme"/>
    <property type="match status" value="1"/>
</dbReference>
<dbReference type="InterPro" id="IPR017518">
    <property type="entry name" value="CHP03084"/>
</dbReference>
<dbReference type="Proteomes" id="UP000515947">
    <property type="component" value="Chromosome"/>
</dbReference>
<dbReference type="RefSeq" id="WP_187580149.1">
    <property type="nucleotide sequence ID" value="NZ_CP060713.1"/>
</dbReference>
<reference evidence="2 3" key="1">
    <citation type="submission" date="2020-08" db="EMBL/GenBank/DDBJ databases">
        <title>Genome sequence of Nocardioides mesophilus KACC 16243T.</title>
        <authorList>
            <person name="Hyun D.-W."/>
            <person name="Bae J.-W."/>
        </authorList>
    </citation>
    <scope>NUCLEOTIDE SEQUENCE [LARGE SCALE GENOMIC DNA]</scope>
    <source>
        <strain evidence="2 3">KACC 16243</strain>
    </source>
</reference>
<gene>
    <name evidence="2" type="ORF">H9L09_08215</name>
</gene>
<sequence>MSALEVVLTDLEAEGAQLDRLVAPLPDDDTGWRAPTPAAGWTVAHQVAHLAWTDETAATAATDKAAWDATVLEAVDNPDGFVDAEAQSGAQVPAAELLARWRAARSRLAEVLRVLPEGQKIPWYGPPMSATSMATARFMETWAHGRDVAAGLGVELPREDRVRHVVHLGVRTRGYAFANRGVEVPTVPVHVSLVLPGGDLFEAGPADAAQSVRGSAYDFALLVTRRAHRDDLDLTATGPDADRWLDVAQAFAGPAGEGRTPRAAP</sequence>
<name>A0A7G9RFD4_9ACTN</name>
<dbReference type="SUPFAM" id="SSF109854">
    <property type="entry name" value="DinB/YfiT-like putative metalloenzymes"/>
    <property type="match status" value="1"/>
</dbReference>
<dbReference type="Gene3D" id="1.20.120.450">
    <property type="entry name" value="dinb family like domain"/>
    <property type="match status" value="1"/>
</dbReference>
<protein>
    <submittedName>
        <fullName evidence="2">TIGR03084 family protein</fullName>
    </submittedName>
</protein>
<dbReference type="Pfam" id="PF11716">
    <property type="entry name" value="MDMPI_N"/>
    <property type="match status" value="1"/>
</dbReference>
<dbReference type="InterPro" id="IPR017517">
    <property type="entry name" value="Maleyloyr_isom"/>
</dbReference>
<accession>A0A7G9RFD4</accession>
<evidence type="ECO:0000259" key="1">
    <source>
        <dbReference type="Pfam" id="PF11716"/>
    </source>
</evidence>
<dbReference type="AlphaFoldDB" id="A0A7G9RFD4"/>
<dbReference type="InterPro" id="IPR034660">
    <property type="entry name" value="DinB/YfiT-like"/>
</dbReference>
<dbReference type="GO" id="GO:0046872">
    <property type="term" value="F:metal ion binding"/>
    <property type="evidence" value="ECO:0007669"/>
    <property type="project" value="InterPro"/>
</dbReference>
<evidence type="ECO:0000313" key="3">
    <source>
        <dbReference type="Proteomes" id="UP000515947"/>
    </source>
</evidence>
<proteinExistence type="predicted"/>
<organism evidence="2 3">
    <name type="scientific">Nocardioides mesophilus</name>
    <dbReference type="NCBI Taxonomy" id="433659"/>
    <lineage>
        <taxon>Bacteria</taxon>
        <taxon>Bacillati</taxon>
        <taxon>Actinomycetota</taxon>
        <taxon>Actinomycetes</taxon>
        <taxon>Propionibacteriales</taxon>
        <taxon>Nocardioidaceae</taxon>
        <taxon>Nocardioides</taxon>
    </lineage>
</organism>
<feature type="domain" description="Mycothiol-dependent maleylpyruvate isomerase metal-binding" evidence="1">
    <location>
        <begin position="11"/>
        <end position="149"/>
    </location>
</feature>
<evidence type="ECO:0000313" key="2">
    <source>
        <dbReference type="EMBL" id="QNN54309.1"/>
    </source>
</evidence>
<dbReference type="NCBIfam" id="TIGR03084">
    <property type="entry name" value="TIGR03084 family metal-binding protein"/>
    <property type="match status" value="1"/>
</dbReference>
<dbReference type="KEGG" id="nmes:H9L09_08215"/>